<dbReference type="InterPro" id="IPR027421">
    <property type="entry name" value="DNA_pol_lamdba_lyase_dom_sf"/>
</dbReference>
<dbReference type="Gene3D" id="1.10.150.20">
    <property type="entry name" value="5' to 3' exonuclease, C-terminal subdomain"/>
    <property type="match status" value="1"/>
</dbReference>
<feature type="domain" description="Crossover junction endonuclease MUS81-like HHH" evidence="2">
    <location>
        <begin position="27"/>
        <end position="102"/>
    </location>
</feature>
<dbReference type="InterPro" id="IPR022312">
    <property type="entry name" value="DNA_pol_X"/>
</dbReference>
<proteinExistence type="predicted"/>
<evidence type="ECO:0000313" key="4">
    <source>
        <dbReference type="Proteomes" id="UP000717752"/>
    </source>
</evidence>
<organism evidence="3 4">
    <name type="scientific">Rhizobium mesosinicum</name>
    <dbReference type="NCBI Taxonomy" id="335017"/>
    <lineage>
        <taxon>Bacteria</taxon>
        <taxon>Pseudomonadati</taxon>
        <taxon>Pseudomonadota</taxon>
        <taxon>Alphaproteobacteria</taxon>
        <taxon>Hyphomicrobiales</taxon>
        <taxon>Rhizobiaceae</taxon>
        <taxon>Rhizobium/Agrobacterium group</taxon>
        <taxon>Rhizobium</taxon>
    </lineage>
</organism>
<dbReference type="PANTHER" id="PTHR11276:SF28">
    <property type="entry name" value="DNA POLYMERASE LAMBDA"/>
    <property type="match status" value="1"/>
</dbReference>
<dbReference type="PANTHER" id="PTHR11276">
    <property type="entry name" value="DNA POLYMERASE TYPE-X FAMILY MEMBER"/>
    <property type="match status" value="1"/>
</dbReference>
<accession>A0ABS7GRL3</accession>
<keyword evidence="4" id="KW-1185">Reference proteome</keyword>
<evidence type="ECO:0000256" key="1">
    <source>
        <dbReference type="SAM" id="MobiDB-lite"/>
    </source>
</evidence>
<feature type="compositionally biased region" description="Basic and acidic residues" evidence="1">
    <location>
        <begin position="267"/>
        <end position="278"/>
    </location>
</feature>
<evidence type="ECO:0000313" key="3">
    <source>
        <dbReference type="EMBL" id="MBW9052321.1"/>
    </source>
</evidence>
<dbReference type="RefSeq" id="WP_220333784.1">
    <property type="nucleotide sequence ID" value="NZ_JAEUAK010000003.1"/>
</dbReference>
<gene>
    <name evidence="3" type="ORF">JNB85_07815</name>
</gene>
<sequence>MDVSGAPALKASTGSVSASASLSLDVNRQVAGRLREYSGLLRQQGESGFRSRAYDRAADVIGALERPVDEIFSRKGREGLIELPAVGPGIASALTEILTSGRWSQLDRLRGDSAPEAIFRTIPGIGPALARRLVDQAGIETLKDLEHALHIGGLTVAGIGKRRKDLIAAVLAERLGRRPAVAIAERPPPAVSLLLEIDRIYRSMAGAGKLPTVTPRRFNPMKVAWLPVLHIRRHGYHFTALFSNSRLAHELGRTKDWVIIHYHRDGEQEGRCDHDSKPRPVGGTSGRSRPGRRTAPSRDMKA</sequence>
<dbReference type="Pfam" id="PF14520">
    <property type="entry name" value="HHH_5"/>
    <property type="match status" value="1"/>
</dbReference>
<dbReference type="InterPro" id="IPR010996">
    <property type="entry name" value="HHH_MUS81"/>
</dbReference>
<dbReference type="Proteomes" id="UP000717752">
    <property type="component" value="Unassembled WGS sequence"/>
</dbReference>
<feature type="compositionally biased region" description="Low complexity" evidence="1">
    <location>
        <begin position="279"/>
        <end position="288"/>
    </location>
</feature>
<dbReference type="SUPFAM" id="SSF47802">
    <property type="entry name" value="DNA polymerase beta, N-terminal domain-like"/>
    <property type="match status" value="1"/>
</dbReference>
<dbReference type="GO" id="GO:0003677">
    <property type="term" value="F:DNA binding"/>
    <property type="evidence" value="ECO:0007669"/>
    <property type="project" value="UniProtKB-KW"/>
</dbReference>
<feature type="region of interest" description="Disordered" evidence="1">
    <location>
        <begin position="267"/>
        <end position="302"/>
    </location>
</feature>
<reference evidence="3 4" key="1">
    <citation type="journal article" date="2021" name="MBio">
        <title>Poor Competitiveness of Bradyrhizobium in Pigeon Pea Root Colonization in Indian Soils.</title>
        <authorList>
            <person name="Chalasani D."/>
            <person name="Basu A."/>
            <person name="Pullabhotla S.V.S.R.N."/>
            <person name="Jorrin B."/>
            <person name="Neal A.L."/>
            <person name="Poole P.S."/>
            <person name="Podile A.R."/>
            <person name="Tkacz A."/>
        </authorList>
    </citation>
    <scope>NUCLEOTIDE SEQUENCE [LARGE SCALE GENOMIC DNA]</scope>
    <source>
        <strain evidence="3 4">HU56</strain>
    </source>
</reference>
<dbReference type="Gene3D" id="1.10.150.110">
    <property type="entry name" value="DNA polymerase beta, N-terminal domain-like"/>
    <property type="match status" value="1"/>
</dbReference>
<comment type="caution">
    <text evidence="3">The sequence shown here is derived from an EMBL/GenBank/DDBJ whole genome shotgun (WGS) entry which is preliminary data.</text>
</comment>
<evidence type="ECO:0000259" key="2">
    <source>
        <dbReference type="Pfam" id="PF14716"/>
    </source>
</evidence>
<dbReference type="Pfam" id="PF14716">
    <property type="entry name" value="HHH_8"/>
    <property type="match status" value="1"/>
</dbReference>
<dbReference type="EMBL" id="JAEUAK010000003">
    <property type="protein sequence ID" value="MBW9052321.1"/>
    <property type="molecule type" value="Genomic_DNA"/>
</dbReference>
<keyword evidence="3" id="KW-0238">DNA-binding</keyword>
<name>A0ABS7GRL3_9HYPH</name>
<protein>
    <submittedName>
        <fullName evidence="3">DNA-binding protein</fullName>
    </submittedName>
</protein>